<evidence type="ECO:0000256" key="1">
    <source>
        <dbReference type="SAM" id="MobiDB-lite"/>
    </source>
</evidence>
<reference evidence="3 4" key="1">
    <citation type="submission" date="2018-06" db="EMBL/GenBank/DDBJ databases">
        <title>Lujinxingia sediminis gen. nov. sp. nov., a new facultative anaerobic member of the class Deltaproteobacteria, and proposal of Lujinxingaceae fam. nov.</title>
        <authorList>
            <person name="Guo L.-Y."/>
            <person name="Li C.-M."/>
            <person name="Wang S."/>
            <person name="Du Z.-J."/>
        </authorList>
    </citation>
    <scope>NUCLEOTIDE SEQUENCE [LARGE SCALE GENOMIC DNA]</scope>
    <source>
        <strain evidence="3 4">FA350</strain>
    </source>
</reference>
<feature type="compositionally biased region" description="Low complexity" evidence="1">
    <location>
        <begin position="42"/>
        <end position="53"/>
    </location>
</feature>
<feature type="region of interest" description="Disordered" evidence="1">
    <location>
        <begin position="42"/>
        <end position="69"/>
    </location>
</feature>
<dbReference type="Proteomes" id="UP000249799">
    <property type="component" value="Chromosome"/>
</dbReference>
<dbReference type="RefSeq" id="WP_111335703.1">
    <property type="nucleotide sequence ID" value="NZ_CP030032.1"/>
</dbReference>
<protein>
    <submittedName>
        <fullName evidence="3">Uncharacterized protein</fullName>
    </submittedName>
</protein>
<feature type="chain" id="PRO_5044229167" evidence="2">
    <location>
        <begin position="24"/>
        <end position="321"/>
    </location>
</feature>
<dbReference type="AlphaFoldDB" id="A0A2Z4FNM3"/>
<accession>A0A2Z4FNM3</accession>
<dbReference type="KEGG" id="bsed:DN745_13705"/>
<evidence type="ECO:0000313" key="3">
    <source>
        <dbReference type="EMBL" id="AWV90326.1"/>
    </source>
</evidence>
<dbReference type="OrthoDB" id="5354002at2"/>
<dbReference type="InterPro" id="IPR005046">
    <property type="entry name" value="DUF285"/>
</dbReference>
<keyword evidence="2" id="KW-0732">Signal</keyword>
<sequence>MRLSLSRLTPLLTLIIFSISGCALLDAAGDASGNDAQTGMLDAGADGATSTDAVPSTDAEVTPDASGNGPAFVTRWKNADDTPASRFTVALPLVENGIYDFSVDWGDGNTAQITQWDSEDTKHTYVAEISEATITIRETIHGWAFKEGGISVKNLREIKAWGPLQLGETTHQFENAANLRITATDTPDLSATTSLVGMFMNAESLDRNAAMQAWDVSHITSMRGMFDGAISFNQPLGEWDIRRVKSMEDMFKGVTLSEDVYDQILTGWAEFAEPRESGVIFSGGNSTVGSQEATTARAKLLTDYCWTISDATSYPSRVCLN</sequence>
<gene>
    <name evidence="3" type="ORF">DN745_13705</name>
</gene>
<name>A0A2Z4FNM3_9DELT</name>
<keyword evidence="4" id="KW-1185">Reference proteome</keyword>
<dbReference type="PROSITE" id="PS51257">
    <property type="entry name" value="PROKAR_LIPOPROTEIN"/>
    <property type="match status" value="1"/>
</dbReference>
<feature type="signal peptide" evidence="2">
    <location>
        <begin position="1"/>
        <end position="23"/>
    </location>
</feature>
<evidence type="ECO:0000313" key="4">
    <source>
        <dbReference type="Proteomes" id="UP000249799"/>
    </source>
</evidence>
<dbReference type="Pfam" id="PF03382">
    <property type="entry name" value="DUF285"/>
    <property type="match status" value="1"/>
</dbReference>
<organism evidence="3 4">
    <name type="scientific">Bradymonas sediminis</name>
    <dbReference type="NCBI Taxonomy" id="1548548"/>
    <lineage>
        <taxon>Bacteria</taxon>
        <taxon>Deltaproteobacteria</taxon>
        <taxon>Bradymonadales</taxon>
        <taxon>Bradymonadaceae</taxon>
        <taxon>Bradymonas</taxon>
    </lineage>
</organism>
<dbReference type="EMBL" id="CP030032">
    <property type="protein sequence ID" value="AWV90326.1"/>
    <property type="molecule type" value="Genomic_DNA"/>
</dbReference>
<proteinExistence type="predicted"/>
<evidence type="ECO:0000256" key="2">
    <source>
        <dbReference type="SAM" id="SignalP"/>
    </source>
</evidence>